<proteinExistence type="predicted"/>
<keyword evidence="2" id="KW-1185">Reference proteome</keyword>
<accession>A0ACC6AGL9</accession>
<dbReference type="EC" id="3.6.1.27" evidence="1"/>
<evidence type="ECO:0000313" key="2">
    <source>
        <dbReference type="Proteomes" id="UP001205486"/>
    </source>
</evidence>
<organism evidence="1 2">
    <name type="scientific">Nitrobacter winogradskyi</name>
    <name type="common">Nitrobacter agilis</name>
    <dbReference type="NCBI Taxonomy" id="913"/>
    <lineage>
        <taxon>Bacteria</taxon>
        <taxon>Pseudomonadati</taxon>
        <taxon>Pseudomonadota</taxon>
        <taxon>Alphaproteobacteria</taxon>
        <taxon>Hyphomicrobiales</taxon>
        <taxon>Nitrobacteraceae</taxon>
        <taxon>Nitrobacter</taxon>
    </lineage>
</organism>
<gene>
    <name evidence="1" type="ORF">J2S34_000794</name>
</gene>
<evidence type="ECO:0000313" key="1">
    <source>
        <dbReference type="EMBL" id="MCP1998372.1"/>
    </source>
</evidence>
<reference evidence="1" key="1">
    <citation type="submission" date="2022-03" db="EMBL/GenBank/DDBJ databases">
        <title>Interactions between chemoautotrophic and heterotrophic bacteria.</title>
        <authorList>
            <person name="Santoro A."/>
        </authorList>
    </citation>
    <scope>NUCLEOTIDE SEQUENCE</scope>
    <source>
        <strain evidence="1">Nb-106</strain>
    </source>
</reference>
<protein>
    <submittedName>
        <fullName evidence="1">Undecaprenyl-diphosphatase</fullName>
        <ecNumber evidence="1">3.6.1.27</ecNumber>
    </submittedName>
</protein>
<sequence>MRISDRRTIIVVDRPQFARKSTVAKIAALRSDFHVRLDAAKSKTMTITGLDREILLALNAFGGGNDTLWEFANNSLFRGFPVFFSLVALWFASEQPERRGRMLAGLLGVCLATMLSIWSQFHTAVHIRPILDPAIPLDTVIPRTPWDRTNSFPSDTATLFFSLAALVFVEKRSAGLFCFVWVALIVAIPRVIVGLHYPSDILGSFVLGPAVVFILAALPYPKRLFEHALTWFEGRLYIVHALLFIFLADAFDLFPSLQALGKVLARSLHS</sequence>
<comment type="caution">
    <text evidence="1">The sequence shown here is derived from an EMBL/GenBank/DDBJ whole genome shotgun (WGS) entry which is preliminary data.</text>
</comment>
<dbReference type="EMBL" id="JALJZS010000001">
    <property type="protein sequence ID" value="MCP1998372.1"/>
    <property type="molecule type" value="Genomic_DNA"/>
</dbReference>
<dbReference type="Proteomes" id="UP001205486">
    <property type="component" value="Unassembled WGS sequence"/>
</dbReference>
<keyword evidence="1" id="KW-0378">Hydrolase</keyword>
<name>A0ACC6AGL9_NITWI</name>